<reference evidence="1" key="1">
    <citation type="submission" date="2018-05" db="EMBL/GenBank/DDBJ databases">
        <authorList>
            <person name="Lanie J.A."/>
            <person name="Ng W.-L."/>
            <person name="Kazmierczak K.M."/>
            <person name="Andrzejewski T.M."/>
            <person name="Davidsen T.M."/>
            <person name="Wayne K.J."/>
            <person name="Tettelin H."/>
            <person name="Glass J.I."/>
            <person name="Rusch D."/>
            <person name="Podicherti R."/>
            <person name="Tsui H.-C.T."/>
            <person name="Winkler M.E."/>
        </authorList>
    </citation>
    <scope>NUCLEOTIDE SEQUENCE</scope>
</reference>
<dbReference type="AlphaFoldDB" id="A0A382E818"/>
<sequence>MPILTTFHLHRIQGNGYIRRRERVMVEPPALIMGV</sequence>
<proteinExistence type="predicted"/>
<feature type="non-terminal residue" evidence="1">
    <location>
        <position position="35"/>
    </location>
</feature>
<evidence type="ECO:0000313" key="1">
    <source>
        <dbReference type="EMBL" id="SVB46492.1"/>
    </source>
</evidence>
<organism evidence="1">
    <name type="scientific">marine metagenome</name>
    <dbReference type="NCBI Taxonomy" id="408172"/>
    <lineage>
        <taxon>unclassified sequences</taxon>
        <taxon>metagenomes</taxon>
        <taxon>ecological metagenomes</taxon>
    </lineage>
</organism>
<gene>
    <name evidence="1" type="ORF">METZ01_LOCUS199346</name>
</gene>
<accession>A0A382E818</accession>
<dbReference type="EMBL" id="UINC01043040">
    <property type="protein sequence ID" value="SVB46492.1"/>
    <property type="molecule type" value="Genomic_DNA"/>
</dbReference>
<name>A0A382E818_9ZZZZ</name>
<protein>
    <submittedName>
        <fullName evidence="1">Uncharacterized protein</fullName>
    </submittedName>
</protein>